<name>A0A175RAV5_9HYPH</name>
<sequence>MTLSLAPIRKIAHPQAADICALVALSHDAKAYLTPGLSPQGFLALLDRDGHFADAVRFLAFALPVREGVWWASVTGLAIPGACSAEPDPAYSAAQDWVYESTDARRFACLAAAEAVQSATPGAYAALAAFWSGGSMAPEGLPEVQPDPVLAPTGIAASILLAVAAGDPAEAPRFFRDAIRRGIDIGQGGDGRLGAAPQSSSTSKVLR</sequence>
<dbReference type="AlphaFoldDB" id="A0A175RAV5"/>
<evidence type="ECO:0000313" key="2">
    <source>
        <dbReference type="EMBL" id="KTQ97315.1"/>
    </source>
</evidence>
<reference evidence="2 3" key="1">
    <citation type="journal article" date="2016" name="Front. Microbiol.">
        <title>Genomic Resource of Rice Seed Associated Bacteria.</title>
        <authorList>
            <person name="Midha S."/>
            <person name="Bansal K."/>
            <person name="Sharma S."/>
            <person name="Kumar N."/>
            <person name="Patil P.P."/>
            <person name="Chaudhry V."/>
            <person name="Patil P.B."/>
        </authorList>
    </citation>
    <scope>NUCLEOTIDE SEQUENCE [LARGE SCALE GENOMIC DNA]</scope>
    <source>
        <strain evidence="2 3">NS226</strain>
    </source>
</reference>
<protein>
    <submittedName>
        <fullName evidence="2">Uncharacterized protein</fullName>
    </submittedName>
</protein>
<gene>
    <name evidence="2" type="ORF">NS226_05110</name>
</gene>
<proteinExistence type="predicted"/>
<dbReference type="Proteomes" id="UP000078272">
    <property type="component" value="Unassembled WGS sequence"/>
</dbReference>
<dbReference type="EMBL" id="LDPZ01000010">
    <property type="protein sequence ID" value="KTQ97315.1"/>
    <property type="molecule type" value="Genomic_DNA"/>
</dbReference>
<dbReference type="RefSeq" id="WP_058634068.1">
    <property type="nucleotide sequence ID" value="NZ_LDPZ01000010.1"/>
</dbReference>
<comment type="caution">
    <text evidence="2">The sequence shown here is derived from an EMBL/GenBank/DDBJ whole genome shotgun (WGS) entry which is preliminary data.</text>
</comment>
<evidence type="ECO:0000313" key="3">
    <source>
        <dbReference type="Proteomes" id="UP000078272"/>
    </source>
</evidence>
<dbReference type="PATRIC" id="fig|401562.3.peg.240"/>
<evidence type="ECO:0000256" key="1">
    <source>
        <dbReference type="SAM" id="MobiDB-lite"/>
    </source>
</evidence>
<dbReference type="Pfam" id="PF22011">
    <property type="entry name" value="DUF6931"/>
    <property type="match status" value="1"/>
</dbReference>
<feature type="compositionally biased region" description="Polar residues" evidence="1">
    <location>
        <begin position="197"/>
        <end position="207"/>
    </location>
</feature>
<dbReference type="OrthoDB" id="5572566at2"/>
<organism evidence="2 3">
    <name type="scientific">Aureimonas ureilytica</name>
    <dbReference type="NCBI Taxonomy" id="401562"/>
    <lineage>
        <taxon>Bacteria</taxon>
        <taxon>Pseudomonadati</taxon>
        <taxon>Pseudomonadota</taxon>
        <taxon>Alphaproteobacteria</taxon>
        <taxon>Hyphomicrobiales</taxon>
        <taxon>Aurantimonadaceae</taxon>
        <taxon>Aureimonas</taxon>
    </lineage>
</organism>
<dbReference type="InterPro" id="IPR053855">
    <property type="entry name" value="DUF6931"/>
</dbReference>
<accession>A0A175RAV5</accession>
<feature type="region of interest" description="Disordered" evidence="1">
    <location>
        <begin position="187"/>
        <end position="207"/>
    </location>
</feature>